<reference evidence="1 3" key="1">
    <citation type="submission" date="2015-09" db="EMBL/GenBank/DDBJ databases">
        <authorList>
            <consortium name="Pathogen Informatics"/>
        </authorList>
    </citation>
    <scope>NUCLEOTIDE SEQUENCE [LARGE SCALE GENOMIC DNA]</scope>
    <source>
        <strain evidence="1 3">2789STDY5834865</strain>
    </source>
</reference>
<dbReference type="AlphaFoldDB" id="A0A174C6B7"/>
<evidence type="ECO:0000313" key="2">
    <source>
        <dbReference type="EMBL" id="SQB16402.1"/>
    </source>
</evidence>
<evidence type="ECO:0008006" key="5">
    <source>
        <dbReference type="Google" id="ProtNLM"/>
    </source>
</evidence>
<reference evidence="2 4" key="2">
    <citation type="submission" date="2018-06" db="EMBL/GenBank/DDBJ databases">
        <authorList>
            <consortium name="Pathogen Informatics"/>
            <person name="Doyle S."/>
        </authorList>
    </citation>
    <scope>NUCLEOTIDE SEQUENCE [LARGE SCALE GENOMIC DNA]</scope>
    <source>
        <strain evidence="2 4">NCTC11224</strain>
    </source>
</reference>
<keyword evidence="4" id="KW-1185">Reference proteome</keyword>
<dbReference type="Proteomes" id="UP000251853">
    <property type="component" value="Unassembled WGS sequence"/>
</dbReference>
<evidence type="ECO:0000313" key="4">
    <source>
        <dbReference type="Proteomes" id="UP000251853"/>
    </source>
</evidence>
<dbReference type="EMBL" id="UAVW01000020">
    <property type="protein sequence ID" value="SQB16402.1"/>
    <property type="molecule type" value="Genomic_DNA"/>
</dbReference>
<organism evidence="1 3">
    <name type="scientific">Enterocloster clostridioformis</name>
    <dbReference type="NCBI Taxonomy" id="1531"/>
    <lineage>
        <taxon>Bacteria</taxon>
        <taxon>Bacillati</taxon>
        <taxon>Bacillota</taxon>
        <taxon>Clostridia</taxon>
        <taxon>Lachnospirales</taxon>
        <taxon>Lachnospiraceae</taxon>
        <taxon>Enterocloster</taxon>
    </lineage>
</organism>
<accession>A0A174C6B7</accession>
<proteinExistence type="predicted"/>
<dbReference type="Proteomes" id="UP000095512">
    <property type="component" value="Unassembled WGS sequence"/>
</dbReference>
<gene>
    <name evidence="1" type="ORF">ERS852480_00394</name>
    <name evidence="2" type="ORF">NCTC11224_05518</name>
</gene>
<name>A0A174C6B7_9FIRM</name>
<sequence>MGSSGCLTSCIAASLTAQGIHSFSPGELNQVFNENNVYNGQGSIVWKELEQALPYARVRLDCGTASESIDRLLEEKMYPIVKVRRKSGAVHWIMLTGTEKDTHDITAMDPIDGFVHMSDYDNRIYGVRVVTGSVETLETNGACL</sequence>
<evidence type="ECO:0000313" key="3">
    <source>
        <dbReference type="Proteomes" id="UP000095512"/>
    </source>
</evidence>
<protein>
    <recommendedName>
        <fullName evidence="5">Peptidase C39-like domain-containing protein</fullName>
    </recommendedName>
</protein>
<dbReference type="RefSeq" id="WP_022201827.1">
    <property type="nucleotide sequence ID" value="NZ_CATYWZ010000018.1"/>
</dbReference>
<evidence type="ECO:0000313" key="1">
    <source>
        <dbReference type="EMBL" id="CUO07266.1"/>
    </source>
</evidence>
<dbReference type="EMBL" id="CZAB01000002">
    <property type="protein sequence ID" value="CUO07266.1"/>
    <property type="molecule type" value="Genomic_DNA"/>
</dbReference>